<dbReference type="Proteomes" id="UP000193884">
    <property type="component" value="Unassembled WGS sequence"/>
</dbReference>
<dbReference type="Gene3D" id="2.40.128.380">
    <property type="entry name" value="T3SS negative regulator GrlR"/>
    <property type="match status" value="2"/>
</dbReference>
<proteinExistence type="predicted"/>
<keyword evidence="2" id="KW-1185">Reference proteome</keyword>
<name>A0ABX3WX49_9BRAD</name>
<dbReference type="EMBL" id="NAFK01000172">
    <property type="protein sequence ID" value="OSJ24270.1"/>
    <property type="molecule type" value="Genomic_DNA"/>
</dbReference>
<organism evidence="1 2">
    <name type="scientific">Bradyrhizobium canariense</name>
    <dbReference type="NCBI Taxonomy" id="255045"/>
    <lineage>
        <taxon>Bacteria</taxon>
        <taxon>Pseudomonadati</taxon>
        <taxon>Pseudomonadota</taxon>
        <taxon>Alphaproteobacteria</taxon>
        <taxon>Hyphomicrobiales</taxon>
        <taxon>Nitrobacteraceae</taxon>
        <taxon>Bradyrhizobium</taxon>
    </lineage>
</organism>
<gene>
    <name evidence="1" type="ORF">BST63_27430</name>
</gene>
<comment type="caution">
    <text evidence="1">The sequence shown here is derived from an EMBL/GenBank/DDBJ whole genome shotgun (WGS) entry which is preliminary data.</text>
</comment>
<protein>
    <recommendedName>
        <fullName evidence="3">T3SS negative regulator,GrlR</fullName>
    </recommendedName>
</protein>
<evidence type="ECO:0000313" key="1">
    <source>
        <dbReference type="EMBL" id="OSJ24270.1"/>
    </source>
</evidence>
<evidence type="ECO:0000313" key="2">
    <source>
        <dbReference type="Proteomes" id="UP000193884"/>
    </source>
</evidence>
<dbReference type="RefSeq" id="WP_085385170.1">
    <property type="nucleotide sequence ID" value="NZ_NAFJ01000158.1"/>
</dbReference>
<accession>A0ABX3WX49</accession>
<reference evidence="1 2" key="1">
    <citation type="submission" date="2017-03" db="EMBL/GenBank/DDBJ databases">
        <title>Whole genome sequences of fourteen strains of Bradyrhizobium canariense and one strain of Bradyrhizobium japonicum isolated from Lupinus (Papilionoideae: Genisteae) species in Algeria.</title>
        <authorList>
            <person name="Crovadore J."/>
            <person name="Chekireb D."/>
            <person name="Brachmann A."/>
            <person name="Chablais R."/>
            <person name="Cochard B."/>
            <person name="Lefort F."/>
        </authorList>
    </citation>
    <scope>NUCLEOTIDE SEQUENCE [LARGE SCALE GENOMIC DNA]</scope>
    <source>
        <strain evidence="1 2">UBMAN05</strain>
    </source>
</reference>
<evidence type="ECO:0008006" key="3">
    <source>
        <dbReference type="Google" id="ProtNLM"/>
    </source>
</evidence>
<dbReference type="InterPro" id="IPR043019">
    <property type="entry name" value="GrlR_sf"/>
</dbReference>
<sequence>MFDGLYKCEYRAGSVLNRSVMHVRGGRMLGGNSAFAHVGSYEEIDGMIVGRVAGQRHALNPEVRQLYGADDDELILRGRAVSDSYHFDASPVRLPDQVMHAVMTSLNEESLPPPGKVGNGGIANGLYGLRIRALDGIDGGLTGVMLLEDGRMLGGDAFFYYLGSYSSADNRWRGEIVNQEHTAARDAIFGGYEVGIGFSGSCEADGAVWEATALAGKRSFQLAAEMKLLHRI</sequence>